<evidence type="ECO:0000259" key="2">
    <source>
        <dbReference type="Pfam" id="PF14832"/>
    </source>
</evidence>
<dbReference type="Proteomes" id="UP001218188">
    <property type="component" value="Unassembled WGS sequence"/>
</dbReference>
<keyword evidence="4" id="KW-1185">Reference proteome</keyword>
<organism evidence="3 4">
    <name type="scientific">Mycena alexandri</name>
    <dbReference type="NCBI Taxonomy" id="1745969"/>
    <lineage>
        <taxon>Eukaryota</taxon>
        <taxon>Fungi</taxon>
        <taxon>Dikarya</taxon>
        <taxon>Basidiomycota</taxon>
        <taxon>Agaricomycotina</taxon>
        <taxon>Agaricomycetes</taxon>
        <taxon>Agaricomycetidae</taxon>
        <taxon>Agaricales</taxon>
        <taxon>Marasmiineae</taxon>
        <taxon>Mycenaceae</taxon>
        <taxon>Mycena</taxon>
    </lineage>
</organism>
<feature type="compositionally biased region" description="Basic and acidic residues" evidence="1">
    <location>
        <begin position="175"/>
        <end position="187"/>
    </location>
</feature>
<dbReference type="EMBL" id="JARJCM010000419">
    <property type="protein sequence ID" value="KAJ7017291.1"/>
    <property type="molecule type" value="Genomic_DNA"/>
</dbReference>
<feature type="region of interest" description="Disordered" evidence="1">
    <location>
        <begin position="166"/>
        <end position="187"/>
    </location>
</feature>
<comment type="caution">
    <text evidence="3">The sequence shown here is derived from an EMBL/GenBank/DDBJ whole genome shotgun (WGS) entry which is preliminary data.</text>
</comment>
<evidence type="ECO:0000256" key="1">
    <source>
        <dbReference type="SAM" id="MobiDB-lite"/>
    </source>
</evidence>
<evidence type="ECO:0000313" key="4">
    <source>
        <dbReference type="Proteomes" id="UP001218188"/>
    </source>
</evidence>
<reference evidence="3" key="1">
    <citation type="submission" date="2023-03" db="EMBL/GenBank/DDBJ databases">
        <title>Massive genome expansion in bonnet fungi (Mycena s.s.) driven by repeated elements and novel gene families across ecological guilds.</title>
        <authorList>
            <consortium name="Lawrence Berkeley National Laboratory"/>
            <person name="Harder C.B."/>
            <person name="Miyauchi S."/>
            <person name="Viragh M."/>
            <person name="Kuo A."/>
            <person name="Thoen E."/>
            <person name="Andreopoulos B."/>
            <person name="Lu D."/>
            <person name="Skrede I."/>
            <person name="Drula E."/>
            <person name="Henrissat B."/>
            <person name="Morin E."/>
            <person name="Kohler A."/>
            <person name="Barry K."/>
            <person name="LaButti K."/>
            <person name="Morin E."/>
            <person name="Salamov A."/>
            <person name="Lipzen A."/>
            <person name="Mereny Z."/>
            <person name="Hegedus B."/>
            <person name="Baldrian P."/>
            <person name="Stursova M."/>
            <person name="Weitz H."/>
            <person name="Taylor A."/>
            <person name="Grigoriev I.V."/>
            <person name="Nagy L.G."/>
            <person name="Martin F."/>
            <person name="Kauserud H."/>
        </authorList>
    </citation>
    <scope>NUCLEOTIDE SEQUENCE</scope>
    <source>
        <strain evidence="3">CBHHK200</strain>
    </source>
</reference>
<proteinExistence type="predicted"/>
<name>A0AAD6RZ54_9AGAR</name>
<protein>
    <submittedName>
        <fullName evidence="3">Oxalocrotonate tautomerase enzyme-domain-containing protein</fullName>
    </submittedName>
</protein>
<dbReference type="InterPro" id="IPR028116">
    <property type="entry name" value="Cis-CaaD-like"/>
</dbReference>
<dbReference type="Pfam" id="PF14832">
    <property type="entry name" value="Tautomerase_3"/>
    <property type="match status" value="1"/>
</dbReference>
<gene>
    <name evidence="3" type="ORF">C8F04DRAFT_470933</name>
</gene>
<sequence length="187" mass="21693">MPECTPRCHCDKRRCEFTLKQIRHILLLPTTNTMPLHRFFTPTGLYSREDKAAIAAAVTGVYASLPPFYVVVLFIDVDIDSYFVGGKSTDKFLRIGVEHIARNFSNDKSKRNFMDRYEKALEPFTAGRGIDWEVQITDDDRMLWNENGMAPPPAGSEEEQIWKEENRAVPSEEMEVLKKERRQEYLN</sequence>
<evidence type="ECO:0000313" key="3">
    <source>
        <dbReference type="EMBL" id="KAJ7017291.1"/>
    </source>
</evidence>
<accession>A0AAD6RZ54</accession>
<dbReference type="AlphaFoldDB" id="A0AAD6RZ54"/>
<dbReference type="InterPro" id="IPR014347">
    <property type="entry name" value="Tautomerase/MIF_sf"/>
</dbReference>
<feature type="domain" description="Tautomerase cis-CaaD-like" evidence="2">
    <location>
        <begin position="34"/>
        <end position="167"/>
    </location>
</feature>
<dbReference type="Gene3D" id="3.30.429.10">
    <property type="entry name" value="Macrophage Migration Inhibitory Factor"/>
    <property type="match status" value="1"/>
</dbReference>